<dbReference type="PANTHER" id="PTHR11375">
    <property type="entry name" value="ACIDIC LEUCINE-RICH NUCLEAR PHOSPHOPROTEIN 32"/>
    <property type="match status" value="1"/>
</dbReference>
<dbReference type="STRING" id="88036.D8SJQ7"/>
<name>D8SJQ7_SELML</name>
<comment type="similarity">
    <text evidence="3">Belongs to the ANP32 family.</text>
</comment>
<reference evidence="4 5" key="1">
    <citation type="journal article" date="2011" name="Science">
        <title>The Selaginella genome identifies genetic changes associated with the evolution of vascular plants.</title>
        <authorList>
            <person name="Banks J.A."/>
            <person name="Nishiyama T."/>
            <person name="Hasebe M."/>
            <person name="Bowman J.L."/>
            <person name="Gribskov M."/>
            <person name="dePamphilis C."/>
            <person name="Albert V.A."/>
            <person name="Aono N."/>
            <person name="Aoyama T."/>
            <person name="Ambrose B.A."/>
            <person name="Ashton N.W."/>
            <person name="Axtell M.J."/>
            <person name="Barker E."/>
            <person name="Barker M.S."/>
            <person name="Bennetzen J.L."/>
            <person name="Bonawitz N.D."/>
            <person name="Chapple C."/>
            <person name="Cheng C."/>
            <person name="Correa L.G."/>
            <person name="Dacre M."/>
            <person name="DeBarry J."/>
            <person name="Dreyer I."/>
            <person name="Elias M."/>
            <person name="Engstrom E.M."/>
            <person name="Estelle M."/>
            <person name="Feng L."/>
            <person name="Finet C."/>
            <person name="Floyd S.K."/>
            <person name="Frommer W.B."/>
            <person name="Fujita T."/>
            <person name="Gramzow L."/>
            <person name="Gutensohn M."/>
            <person name="Harholt J."/>
            <person name="Hattori M."/>
            <person name="Heyl A."/>
            <person name="Hirai T."/>
            <person name="Hiwatashi Y."/>
            <person name="Ishikawa M."/>
            <person name="Iwata M."/>
            <person name="Karol K.G."/>
            <person name="Koehler B."/>
            <person name="Kolukisaoglu U."/>
            <person name="Kubo M."/>
            <person name="Kurata T."/>
            <person name="Lalonde S."/>
            <person name="Li K."/>
            <person name="Li Y."/>
            <person name="Litt A."/>
            <person name="Lyons E."/>
            <person name="Manning G."/>
            <person name="Maruyama T."/>
            <person name="Michael T.P."/>
            <person name="Mikami K."/>
            <person name="Miyazaki S."/>
            <person name="Morinaga S."/>
            <person name="Murata T."/>
            <person name="Mueller-Roeber B."/>
            <person name="Nelson D.R."/>
            <person name="Obara M."/>
            <person name="Oguri Y."/>
            <person name="Olmstead R.G."/>
            <person name="Onodera N."/>
            <person name="Petersen B.L."/>
            <person name="Pils B."/>
            <person name="Prigge M."/>
            <person name="Rensing S.A."/>
            <person name="Riano-Pachon D.M."/>
            <person name="Roberts A.W."/>
            <person name="Sato Y."/>
            <person name="Scheller H.V."/>
            <person name="Schulz B."/>
            <person name="Schulz C."/>
            <person name="Shakirov E.V."/>
            <person name="Shibagaki N."/>
            <person name="Shinohara N."/>
            <person name="Shippen D.E."/>
            <person name="Soerensen I."/>
            <person name="Sotooka R."/>
            <person name="Sugimoto N."/>
            <person name="Sugita M."/>
            <person name="Sumikawa N."/>
            <person name="Tanurdzic M."/>
            <person name="Theissen G."/>
            <person name="Ulvskov P."/>
            <person name="Wakazuki S."/>
            <person name="Weng J.K."/>
            <person name="Willats W.W."/>
            <person name="Wipf D."/>
            <person name="Wolf P.G."/>
            <person name="Yang L."/>
            <person name="Zimmer A.D."/>
            <person name="Zhu Q."/>
            <person name="Mitros T."/>
            <person name="Hellsten U."/>
            <person name="Loque D."/>
            <person name="Otillar R."/>
            <person name="Salamov A."/>
            <person name="Schmutz J."/>
            <person name="Shapiro H."/>
            <person name="Lindquist E."/>
            <person name="Lucas S."/>
            <person name="Rokhsar D."/>
            <person name="Grigoriev I.V."/>
        </authorList>
    </citation>
    <scope>NUCLEOTIDE SEQUENCE [LARGE SCALE GENOMIC DNA]</scope>
</reference>
<evidence type="ECO:0000256" key="3">
    <source>
        <dbReference type="ARBA" id="ARBA00025777"/>
    </source>
</evidence>
<dbReference type="eggNOG" id="KOG2739">
    <property type="taxonomic scope" value="Eukaryota"/>
</dbReference>
<evidence type="ECO:0000256" key="2">
    <source>
        <dbReference type="ARBA" id="ARBA00022737"/>
    </source>
</evidence>
<protein>
    <recommendedName>
        <fullName evidence="6">U2A'/phosphoprotein 32 family A C-terminal domain-containing protein</fullName>
    </recommendedName>
</protein>
<dbReference type="AlphaFoldDB" id="D8SJQ7"/>
<dbReference type="InParanoid" id="D8SJQ7"/>
<organism evidence="5">
    <name type="scientific">Selaginella moellendorffii</name>
    <name type="common">Spikemoss</name>
    <dbReference type="NCBI Taxonomy" id="88036"/>
    <lineage>
        <taxon>Eukaryota</taxon>
        <taxon>Viridiplantae</taxon>
        <taxon>Streptophyta</taxon>
        <taxon>Embryophyta</taxon>
        <taxon>Tracheophyta</taxon>
        <taxon>Lycopodiopsida</taxon>
        <taxon>Selaginellales</taxon>
        <taxon>Selaginellaceae</taxon>
        <taxon>Selaginella</taxon>
    </lineage>
</organism>
<dbReference type="PANTHER" id="PTHR11375:SF0">
    <property type="entry name" value="ACIDIC LEUCINE-RICH NUCLEAR PHOSPHOPROTEIN 32 FAMILY MEMBER A"/>
    <property type="match status" value="1"/>
</dbReference>
<dbReference type="HOGENOM" id="CLU_1880785_0_0_1"/>
<dbReference type="GO" id="GO:0005634">
    <property type="term" value="C:nucleus"/>
    <property type="evidence" value="ECO:0000318"/>
    <property type="project" value="GO_Central"/>
</dbReference>
<keyword evidence="2" id="KW-0677">Repeat</keyword>
<dbReference type="Gene3D" id="3.80.10.10">
    <property type="entry name" value="Ribonuclease Inhibitor"/>
    <property type="match status" value="1"/>
</dbReference>
<dbReference type="Gramene" id="EFJ15490">
    <property type="protein sequence ID" value="EFJ15490"/>
    <property type="gene ID" value="SELMODRAFT_118460"/>
</dbReference>
<dbReference type="InterPro" id="IPR045081">
    <property type="entry name" value="AN32"/>
</dbReference>
<dbReference type="KEGG" id="smo:SELMODRAFT_118460"/>
<evidence type="ECO:0000313" key="4">
    <source>
        <dbReference type="EMBL" id="EFJ15490.1"/>
    </source>
</evidence>
<dbReference type="FunFam" id="3.80.10.10:FF:000131">
    <property type="entry name" value="acidic leucine-rich nuclear phosphoprotein 32-related protein-like"/>
    <property type="match status" value="1"/>
</dbReference>
<evidence type="ECO:0000313" key="5">
    <source>
        <dbReference type="Proteomes" id="UP000001514"/>
    </source>
</evidence>
<keyword evidence="5" id="KW-1185">Reference proteome</keyword>
<feature type="non-terminal residue" evidence="4">
    <location>
        <position position="136"/>
    </location>
</feature>
<dbReference type="Pfam" id="PF14580">
    <property type="entry name" value="LRR_9"/>
    <property type="match status" value="1"/>
</dbReference>
<dbReference type="PROSITE" id="PS51450">
    <property type="entry name" value="LRR"/>
    <property type="match status" value="1"/>
</dbReference>
<accession>D8SJQ7</accession>
<gene>
    <name evidence="4" type="ORF">SELMODRAFT_118460</name>
</gene>
<proteinExistence type="inferred from homology"/>
<dbReference type="SMART" id="SM00365">
    <property type="entry name" value="LRR_SD22"/>
    <property type="match status" value="2"/>
</dbReference>
<dbReference type="GO" id="GO:0042393">
    <property type="term" value="F:histone binding"/>
    <property type="evidence" value="ECO:0000318"/>
    <property type="project" value="GO_Central"/>
</dbReference>
<evidence type="ECO:0008006" key="6">
    <source>
        <dbReference type="Google" id="ProtNLM"/>
    </source>
</evidence>
<dbReference type="InterPro" id="IPR001611">
    <property type="entry name" value="Leu-rich_rpt"/>
</dbReference>
<dbReference type="EMBL" id="GL377623">
    <property type="protein sequence ID" value="EFJ15490.1"/>
    <property type="molecule type" value="Genomic_DNA"/>
</dbReference>
<dbReference type="Proteomes" id="UP000001514">
    <property type="component" value="Unassembled WGS sequence"/>
</dbReference>
<dbReference type="SUPFAM" id="SSF52058">
    <property type="entry name" value="L domain-like"/>
    <property type="match status" value="1"/>
</dbReference>
<evidence type="ECO:0000256" key="1">
    <source>
        <dbReference type="ARBA" id="ARBA00022614"/>
    </source>
</evidence>
<sequence>MDEAWQRAVETALGGEDPSTAQALMLDGCVKCSQGRLPPRSLLEQLIQLTTLSIANTGISTLADFPRLARLEQLSLSDNRIAGGLDHLVEAGLHSLRDLDLSNNKIHSLEDLSPLTRLRLVSLDLYECPVTKVPNY</sequence>
<dbReference type="InterPro" id="IPR032675">
    <property type="entry name" value="LRR_dom_sf"/>
</dbReference>
<keyword evidence="1" id="KW-0433">Leucine-rich repeat</keyword>